<dbReference type="AlphaFoldDB" id="A0A2G5HKT5"/>
<feature type="compositionally biased region" description="Polar residues" evidence="1">
    <location>
        <begin position="69"/>
        <end position="78"/>
    </location>
</feature>
<accession>A0A2G5HKT5</accession>
<feature type="region of interest" description="Disordered" evidence="1">
    <location>
        <begin position="66"/>
        <end position="88"/>
    </location>
</feature>
<organism evidence="2 4">
    <name type="scientific">Cercospora beticola</name>
    <name type="common">Sugarbeet leaf spot fungus</name>
    <dbReference type="NCBI Taxonomy" id="122368"/>
    <lineage>
        <taxon>Eukaryota</taxon>
        <taxon>Fungi</taxon>
        <taxon>Dikarya</taxon>
        <taxon>Ascomycota</taxon>
        <taxon>Pezizomycotina</taxon>
        <taxon>Dothideomycetes</taxon>
        <taxon>Dothideomycetidae</taxon>
        <taxon>Mycosphaerellales</taxon>
        <taxon>Mycosphaerellaceae</taxon>
        <taxon>Cercospora</taxon>
    </lineage>
</organism>
<evidence type="ECO:0000313" key="3">
    <source>
        <dbReference type="EMBL" id="WPB01101.1"/>
    </source>
</evidence>
<dbReference type="Proteomes" id="UP000230605">
    <property type="component" value="Chromosome 4"/>
</dbReference>
<gene>
    <name evidence="2" type="ORF">CB0940_03899</name>
    <name evidence="3" type="ORF">RHO25_005721</name>
</gene>
<proteinExistence type="predicted"/>
<evidence type="ECO:0000313" key="4">
    <source>
        <dbReference type="Proteomes" id="UP000230605"/>
    </source>
</evidence>
<sequence>MRWDAVFYRIQMEDAHLPMMRMDVLKLAQLGQERLAEPLAESDRSKQAGRMRLKVVYNVPVKIEAQVDGPSSSETHTGSPGPDSFLVE</sequence>
<dbReference type="EMBL" id="LKMD01000105">
    <property type="protein sequence ID" value="PIA92822.1"/>
    <property type="molecule type" value="Genomic_DNA"/>
</dbReference>
<evidence type="ECO:0000313" key="2">
    <source>
        <dbReference type="EMBL" id="PIA92822.1"/>
    </source>
</evidence>
<reference evidence="2 4" key="1">
    <citation type="submission" date="2015-10" db="EMBL/GenBank/DDBJ databases">
        <title>The cercosporin biosynthetic gene cluster was horizontally transferred to several fungal lineages and shown to be expanded in Cercospora beticola based on microsynteny with recipient genomes.</title>
        <authorList>
            <person name="De Jonge R."/>
            <person name="Ebert M.K."/>
            <person name="Suttle J.C."/>
            <person name="Jurick Ii W.M."/>
            <person name="Secor G.A."/>
            <person name="Thomma B.P."/>
            <person name="Van De Peer Y."/>
            <person name="Bolton M.D."/>
        </authorList>
    </citation>
    <scope>NUCLEOTIDE SEQUENCE [LARGE SCALE GENOMIC DNA]</scope>
    <source>
        <strain evidence="2 4">09-40</strain>
    </source>
</reference>
<evidence type="ECO:0000313" key="5">
    <source>
        <dbReference type="Proteomes" id="UP001302367"/>
    </source>
</evidence>
<keyword evidence="5" id="KW-1185">Reference proteome</keyword>
<protein>
    <submittedName>
        <fullName evidence="2">Uncharacterized protein</fullName>
    </submittedName>
</protein>
<name>A0A2G5HKT5_CERBT</name>
<evidence type="ECO:0000256" key="1">
    <source>
        <dbReference type="SAM" id="MobiDB-lite"/>
    </source>
</evidence>
<dbReference type="Proteomes" id="UP001302367">
    <property type="component" value="Chromosome 4"/>
</dbReference>
<dbReference type="EMBL" id="CP134187">
    <property type="protein sequence ID" value="WPB01101.1"/>
    <property type="molecule type" value="Genomic_DNA"/>
</dbReference>
<reference evidence="3 5" key="2">
    <citation type="submission" date="2023-09" db="EMBL/GenBank/DDBJ databases">
        <title>Complete-Gapless Cercospora beticola genome.</title>
        <authorList>
            <person name="Wyatt N.A."/>
            <person name="Spanner R.E."/>
            <person name="Bolton M.D."/>
        </authorList>
    </citation>
    <scope>NUCLEOTIDE SEQUENCE [LARGE SCALE GENOMIC DNA]</scope>
    <source>
        <strain evidence="3">Cb09-40</strain>
    </source>
</reference>